<comment type="caution">
    <text evidence="4">The sequence shown here is derived from an EMBL/GenBank/DDBJ whole genome shotgun (WGS) entry which is preliminary data.</text>
</comment>
<dbReference type="AlphaFoldDB" id="A0AA89AW98"/>
<dbReference type="GO" id="GO:0000785">
    <property type="term" value="C:chromatin"/>
    <property type="evidence" value="ECO:0007669"/>
    <property type="project" value="TreeGrafter"/>
</dbReference>
<feature type="compositionally biased region" description="Basic and acidic residues" evidence="3">
    <location>
        <begin position="165"/>
        <end position="178"/>
    </location>
</feature>
<keyword evidence="5" id="KW-1185">Reference proteome</keyword>
<organism evidence="4 5">
    <name type="scientific">Escallonia herrerae</name>
    <dbReference type="NCBI Taxonomy" id="1293975"/>
    <lineage>
        <taxon>Eukaryota</taxon>
        <taxon>Viridiplantae</taxon>
        <taxon>Streptophyta</taxon>
        <taxon>Embryophyta</taxon>
        <taxon>Tracheophyta</taxon>
        <taxon>Spermatophyta</taxon>
        <taxon>Magnoliopsida</taxon>
        <taxon>eudicotyledons</taxon>
        <taxon>Gunneridae</taxon>
        <taxon>Pentapetalae</taxon>
        <taxon>asterids</taxon>
        <taxon>campanulids</taxon>
        <taxon>Escalloniales</taxon>
        <taxon>Escalloniaceae</taxon>
        <taxon>Escallonia</taxon>
    </lineage>
</organism>
<sequence>MDKEWMHHSRHSEAYLNGVDISNMVYRLQVQGHNGKMQMPPPRSSLNDTNERRKAEMTTCHLQKLKNLKMEQSRPDCCGGAAAVLNLQPNSSISVAYHPLFGPHDDLILLELDEKLLPDVLHHRVSFRGQPDEDAVLCTRSKTYAVKFVGTSNSVFLIPPSDPSGLHENEQDGDKVKRDNKAASSVIKVAPGSMELVEVAPRLDKLKMLLSENPYKFDEVFEMDELNEMVDCNMSLYRWDDLIDKVQASDDELRAALKSLSAVEIDGYWRLVDEDYMDGLLKMLLHNSVLNEWSLDALHEDEVVGVLQSDGFPCKIASHCLQVYGSEAEGSLGGRVWRLDERRVCIHFARGILQGGKMKMESFMGEWARKAPEGMQVNFDMLEGEVLTEKLGIQTWVYSFSVSSLPSSPAERFSLLFQERPKWEWKDLQPYIRDLRVPGLTSDGLLLKYTRRTQPTLDADPVFSAR</sequence>
<reference evidence="4" key="1">
    <citation type="submission" date="2022-12" db="EMBL/GenBank/DDBJ databases">
        <title>Draft genome assemblies for two species of Escallonia (Escalloniales).</title>
        <authorList>
            <person name="Chanderbali A."/>
            <person name="Dervinis C."/>
            <person name="Anghel I."/>
            <person name="Soltis D."/>
            <person name="Soltis P."/>
            <person name="Zapata F."/>
        </authorList>
    </citation>
    <scope>NUCLEOTIDE SEQUENCE</scope>
    <source>
        <strain evidence="4">UCBG64.0493</strain>
        <tissue evidence="4">Leaf</tissue>
    </source>
</reference>
<comment type="similarity">
    <text evidence="1">Belongs to the DCC1 family.</text>
</comment>
<evidence type="ECO:0000313" key="5">
    <source>
        <dbReference type="Proteomes" id="UP001188597"/>
    </source>
</evidence>
<dbReference type="Pfam" id="PF09724">
    <property type="entry name" value="Dcc1"/>
    <property type="match status" value="1"/>
</dbReference>
<dbReference type="PANTHER" id="PTHR13395:SF6">
    <property type="entry name" value="SISTER CHROMATID COHESION PROTEIN DCC1"/>
    <property type="match status" value="1"/>
</dbReference>
<dbReference type="EMBL" id="JAVXUP010000994">
    <property type="protein sequence ID" value="KAK3017552.1"/>
    <property type="molecule type" value="Genomic_DNA"/>
</dbReference>
<evidence type="ECO:0000256" key="1">
    <source>
        <dbReference type="ARBA" id="ARBA00007017"/>
    </source>
</evidence>
<accession>A0AA89AW98</accession>
<dbReference type="InterPro" id="IPR019128">
    <property type="entry name" value="Dcc1"/>
</dbReference>
<dbReference type="Proteomes" id="UP001188597">
    <property type="component" value="Unassembled WGS sequence"/>
</dbReference>
<name>A0AA89AW98_9ASTE</name>
<keyword evidence="2" id="KW-0235">DNA replication</keyword>
<evidence type="ECO:0000313" key="4">
    <source>
        <dbReference type="EMBL" id="KAK3017552.1"/>
    </source>
</evidence>
<dbReference type="GO" id="GO:0000775">
    <property type="term" value="C:chromosome, centromeric region"/>
    <property type="evidence" value="ECO:0007669"/>
    <property type="project" value="TreeGrafter"/>
</dbReference>
<protein>
    <recommendedName>
        <fullName evidence="6">Sister chromatid cohesion protein DCC1</fullName>
    </recommendedName>
</protein>
<dbReference type="GO" id="GO:0031390">
    <property type="term" value="C:Ctf18 RFC-like complex"/>
    <property type="evidence" value="ECO:0007669"/>
    <property type="project" value="InterPro"/>
</dbReference>
<proteinExistence type="inferred from homology"/>
<dbReference type="GO" id="GO:0006260">
    <property type="term" value="P:DNA replication"/>
    <property type="evidence" value="ECO:0007669"/>
    <property type="project" value="UniProtKB-KW"/>
</dbReference>
<dbReference type="GO" id="GO:0034088">
    <property type="term" value="P:maintenance of mitotic sister chromatid cohesion"/>
    <property type="evidence" value="ECO:0007669"/>
    <property type="project" value="TreeGrafter"/>
</dbReference>
<gene>
    <name evidence="4" type="ORF">RJ639_005592</name>
</gene>
<evidence type="ECO:0000256" key="2">
    <source>
        <dbReference type="ARBA" id="ARBA00022705"/>
    </source>
</evidence>
<feature type="region of interest" description="Disordered" evidence="3">
    <location>
        <begin position="159"/>
        <end position="178"/>
    </location>
</feature>
<evidence type="ECO:0008006" key="6">
    <source>
        <dbReference type="Google" id="ProtNLM"/>
    </source>
</evidence>
<dbReference type="PANTHER" id="PTHR13395">
    <property type="entry name" value="SISTER CHROMATID COHESION PROTEIN DCC1-RELATED"/>
    <property type="match status" value="1"/>
</dbReference>
<evidence type="ECO:0000256" key="3">
    <source>
        <dbReference type="SAM" id="MobiDB-lite"/>
    </source>
</evidence>